<dbReference type="Gene3D" id="1.10.150.20">
    <property type="entry name" value="5' to 3' exonuclease, C-terminal subdomain"/>
    <property type="match status" value="1"/>
</dbReference>
<dbReference type="PANTHER" id="PTHR11276">
    <property type="entry name" value="DNA POLYMERASE TYPE-X FAMILY MEMBER"/>
    <property type="match status" value="1"/>
</dbReference>
<evidence type="ECO:0000256" key="4">
    <source>
        <dbReference type="ARBA" id="ARBA00022695"/>
    </source>
</evidence>
<keyword evidence="7 11" id="KW-0239">DNA-directed DNA polymerase</keyword>
<dbReference type="PRINTS" id="PR00870">
    <property type="entry name" value="DNAPOLXBETA"/>
</dbReference>
<comment type="function">
    <text evidence="11">DNA polymerase that functions in several pathways of DNA repair. Involved in base excision repair (BER) responsible for repair of lesions that give rise to abasic (AP) sites in DNA. Also contributes to DNA double-strand break repair by non-homologous end joining and homologous recombination. Has both template-dependent and template-independent (terminal transferase) DNA polymerase activities. Has also a 5'-deoxyribose-5-phosphate lyase (dRP lyase) activity.</text>
</comment>
<evidence type="ECO:0000256" key="7">
    <source>
        <dbReference type="ARBA" id="ARBA00022932"/>
    </source>
</evidence>
<dbReference type="InterPro" id="IPR028207">
    <property type="entry name" value="DNA_pol_B_palm_palm"/>
</dbReference>
<reference evidence="14 15" key="1">
    <citation type="submission" date="2018-05" db="EMBL/GenBank/DDBJ databases">
        <title>Draft genome sequence of Scytalidium lignicola DSM 105466, a ubiquitous saprotrophic fungus.</title>
        <authorList>
            <person name="Buettner E."/>
            <person name="Gebauer A.M."/>
            <person name="Hofrichter M."/>
            <person name="Liers C."/>
            <person name="Kellner H."/>
        </authorList>
    </citation>
    <scope>NUCLEOTIDE SEQUENCE [LARGE SCALE GENOMIC DNA]</scope>
    <source>
        <strain evidence="14 15">DSM 105466</strain>
    </source>
</reference>
<dbReference type="InterPro" id="IPR002008">
    <property type="entry name" value="DNA_pol_X_beta-like"/>
</dbReference>
<comment type="similarity">
    <text evidence="2 11">Belongs to the DNA polymerase type-X family.</text>
</comment>
<dbReference type="InterPro" id="IPR001357">
    <property type="entry name" value="BRCT_dom"/>
</dbReference>
<comment type="catalytic activity">
    <reaction evidence="10 11">
        <text>DNA(n) + a 2'-deoxyribonucleoside 5'-triphosphate = DNA(n+1) + diphosphate</text>
        <dbReference type="Rhea" id="RHEA:22508"/>
        <dbReference type="Rhea" id="RHEA-COMP:17339"/>
        <dbReference type="Rhea" id="RHEA-COMP:17340"/>
        <dbReference type="ChEBI" id="CHEBI:33019"/>
        <dbReference type="ChEBI" id="CHEBI:61560"/>
        <dbReference type="ChEBI" id="CHEBI:173112"/>
        <dbReference type="EC" id="2.7.7.7"/>
    </reaction>
</comment>
<evidence type="ECO:0000256" key="11">
    <source>
        <dbReference type="RuleBase" id="RU366014"/>
    </source>
</evidence>
<evidence type="ECO:0000313" key="14">
    <source>
        <dbReference type="EMBL" id="RFU26664.1"/>
    </source>
</evidence>
<feature type="compositionally biased region" description="Acidic residues" evidence="12">
    <location>
        <begin position="105"/>
        <end position="114"/>
    </location>
</feature>
<evidence type="ECO:0000256" key="5">
    <source>
        <dbReference type="ARBA" id="ARBA00022723"/>
    </source>
</evidence>
<dbReference type="Pfam" id="PF14791">
    <property type="entry name" value="DNA_pol_B_thumb"/>
    <property type="match status" value="1"/>
</dbReference>
<keyword evidence="15" id="KW-1185">Reference proteome</keyword>
<dbReference type="InterPro" id="IPR022312">
    <property type="entry name" value="DNA_pol_X"/>
</dbReference>
<evidence type="ECO:0000259" key="13">
    <source>
        <dbReference type="PROSITE" id="PS50172"/>
    </source>
</evidence>
<dbReference type="Gene3D" id="3.30.460.10">
    <property type="entry name" value="Beta Polymerase, domain 2"/>
    <property type="match status" value="1"/>
</dbReference>
<evidence type="ECO:0000256" key="9">
    <source>
        <dbReference type="ARBA" id="ARBA00023242"/>
    </source>
</evidence>
<dbReference type="PRINTS" id="PR00869">
    <property type="entry name" value="DNAPOLX"/>
</dbReference>
<comment type="caution">
    <text evidence="14">The sequence shown here is derived from an EMBL/GenBank/DDBJ whole genome shotgun (WGS) entry which is preliminary data.</text>
</comment>
<feature type="region of interest" description="Disordered" evidence="12">
    <location>
        <begin position="223"/>
        <end position="248"/>
    </location>
</feature>
<dbReference type="Proteomes" id="UP000258309">
    <property type="component" value="Unassembled WGS sequence"/>
</dbReference>
<dbReference type="InterPro" id="IPR010996">
    <property type="entry name" value="HHH_MUS81"/>
</dbReference>
<dbReference type="FunFam" id="3.30.210.10:FF:000005">
    <property type="entry name" value="DNA polymerase IV"/>
    <property type="match status" value="1"/>
</dbReference>
<gene>
    <name evidence="14" type="ORF">B7463_g9672</name>
</gene>
<keyword evidence="9 11" id="KW-0539">Nucleus</keyword>
<evidence type="ECO:0000256" key="12">
    <source>
        <dbReference type="SAM" id="MobiDB-lite"/>
    </source>
</evidence>
<dbReference type="InterPro" id="IPR029398">
    <property type="entry name" value="PolB_thumb"/>
</dbReference>
<feature type="non-terminal residue" evidence="14">
    <location>
        <position position="656"/>
    </location>
</feature>
<comment type="subcellular location">
    <subcellularLocation>
        <location evidence="1 11">Nucleus</location>
    </subcellularLocation>
</comment>
<dbReference type="InterPro" id="IPR027421">
    <property type="entry name" value="DNA_pol_lamdba_lyase_dom_sf"/>
</dbReference>
<dbReference type="Gene3D" id="3.30.210.10">
    <property type="entry name" value="DNA polymerase, thumb domain"/>
    <property type="match status" value="1"/>
</dbReference>
<dbReference type="STRING" id="5539.A0A3E2GZT2"/>
<dbReference type="GO" id="GO:0005634">
    <property type="term" value="C:nucleus"/>
    <property type="evidence" value="ECO:0007669"/>
    <property type="project" value="UniProtKB-SubCell"/>
</dbReference>
<dbReference type="GO" id="GO:0046872">
    <property type="term" value="F:metal ion binding"/>
    <property type="evidence" value="ECO:0007669"/>
    <property type="project" value="UniProtKB-UniRule"/>
</dbReference>
<dbReference type="InterPro" id="IPR043519">
    <property type="entry name" value="NT_sf"/>
</dbReference>
<dbReference type="SUPFAM" id="SSF81585">
    <property type="entry name" value="PsbU/PolX domain-like"/>
    <property type="match status" value="1"/>
</dbReference>
<feature type="region of interest" description="Disordered" evidence="12">
    <location>
        <begin position="99"/>
        <end position="151"/>
    </location>
</feature>
<organism evidence="14 15">
    <name type="scientific">Scytalidium lignicola</name>
    <name type="common">Hyphomycete</name>
    <dbReference type="NCBI Taxonomy" id="5539"/>
    <lineage>
        <taxon>Eukaryota</taxon>
        <taxon>Fungi</taxon>
        <taxon>Dikarya</taxon>
        <taxon>Ascomycota</taxon>
        <taxon>Pezizomycotina</taxon>
        <taxon>Leotiomycetes</taxon>
        <taxon>Leotiomycetes incertae sedis</taxon>
        <taxon>Scytalidium</taxon>
    </lineage>
</organism>
<evidence type="ECO:0000256" key="1">
    <source>
        <dbReference type="ARBA" id="ARBA00004123"/>
    </source>
</evidence>
<dbReference type="SUPFAM" id="SSF47802">
    <property type="entry name" value="DNA polymerase beta, N-terminal domain-like"/>
    <property type="match status" value="1"/>
</dbReference>
<dbReference type="CDD" id="cd00141">
    <property type="entry name" value="NT_POLXc"/>
    <property type="match status" value="1"/>
</dbReference>
<dbReference type="Pfam" id="PF14792">
    <property type="entry name" value="DNA_pol_B_palm"/>
    <property type="match status" value="1"/>
</dbReference>
<proteinExistence type="inferred from homology"/>
<dbReference type="GO" id="GO:0003677">
    <property type="term" value="F:DNA binding"/>
    <property type="evidence" value="ECO:0007669"/>
    <property type="project" value="UniProtKB-UniRule"/>
</dbReference>
<keyword evidence="6 11" id="KW-0227">DNA damage</keyword>
<dbReference type="EC" id="2.7.7.7" evidence="11"/>
<dbReference type="SUPFAM" id="SSF81301">
    <property type="entry name" value="Nucleotidyltransferase"/>
    <property type="match status" value="1"/>
</dbReference>
<dbReference type="PANTHER" id="PTHR11276:SF29">
    <property type="entry name" value="DNA POLYMERASE TYPE-X FAMILY PROTEIN POL4"/>
    <property type="match status" value="1"/>
</dbReference>
<keyword evidence="5" id="KW-0479">Metal-binding</keyword>
<dbReference type="SMART" id="SM00483">
    <property type="entry name" value="POLXc"/>
    <property type="match status" value="1"/>
</dbReference>
<evidence type="ECO:0000313" key="15">
    <source>
        <dbReference type="Proteomes" id="UP000258309"/>
    </source>
</evidence>
<evidence type="ECO:0000256" key="3">
    <source>
        <dbReference type="ARBA" id="ARBA00022679"/>
    </source>
</evidence>
<dbReference type="InterPro" id="IPR019843">
    <property type="entry name" value="DNA_pol-X_BS"/>
</dbReference>
<dbReference type="PROSITE" id="PS50172">
    <property type="entry name" value="BRCT"/>
    <property type="match status" value="1"/>
</dbReference>
<dbReference type="FunFam" id="1.10.150.20:FF:000010">
    <property type="entry name" value="DNA polymerase lambda"/>
    <property type="match status" value="1"/>
</dbReference>
<keyword evidence="8 11" id="KW-0234">DNA repair</keyword>
<dbReference type="InterPro" id="IPR018944">
    <property type="entry name" value="DNA_pol_lambd_fingers_domain"/>
</dbReference>
<dbReference type="OrthoDB" id="3593200at2759"/>
<dbReference type="OMA" id="QEGWITH"/>
<dbReference type="Pfam" id="PF10391">
    <property type="entry name" value="DNA_pol_lambd_f"/>
    <property type="match status" value="1"/>
</dbReference>
<dbReference type="InterPro" id="IPR037160">
    <property type="entry name" value="DNA_Pol_thumb_sf"/>
</dbReference>
<dbReference type="FunFam" id="1.10.150.110:FF:000005">
    <property type="entry name" value="DNA polymerase POL4"/>
    <property type="match status" value="1"/>
</dbReference>
<evidence type="ECO:0000256" key="6">
    <source>
        <dbReference type="ARBA" id="ARBA00022763"/>
    </source>
</evidence>
<keyword evidence="3 11" id="KW-0808">Transferase</keyword>
<dbReference type="Pfam" id="PF14716">
    <property type="entry name" value="HHH_8"/>
    <property type="match status" value="1"/>
</dbReference>
<dbReference type="Gene3D" id="1.10.150.110">
    <property type="entry name" value="DNA polymerase beta, N-terminal domain-like"/>
    <property type="match status" value="1"/>
</dbReference>
<accession>A0A3E2GZT2</accession>
<keyword evidence="4 11" id="KW-0548">Nucleotidyltransferase</keyword>
<sequence>MTLEFPPIYLLPTHLQLEQQLELEDQIPSLTYNIQEAKIVLGNIATKQRALFELRSRKLYTEDINPKKRYNGEAEARKQGQSAKKRKIAHGDVRNEPIVIIDSSTESELETDPEGSDRKRSIRQSSDQMISPMRIASSPPPSPTSSVSTTATLQESDFSHIVKVLKISWFTDSLSADTLLPVDNYLVYEGRVILQQPSVTPEPLRATKLPLRKEDVLARVKEDTPQVSPGHSYRYTGRNRRHQRPASPVLTRPTKLVPQTTSEEEKISELPPVPDFLHTRYSCERPTPPDPPNKGFIEELKKIRTIRLLNADEVGVRAYSSAISAIAAYPYTIISTEEILRLPTCNQKIAALYQEWKDNGCVLEADELAEDPRLVILNTFYEIWGVGATTAREFYNKGWRDLDDVVQYGWNSLSRVQQIGVKYYEEFQEKIPRAEVEGIANIVLAHARRIAEGFQMVIVGGYRRGKSGSGDVDMVLSHPDEEVTEGFISDIVLSLEDSGWITHTLTLSTANSERSQAPVSWKGEGGKRGTGFDTLDKALVVWQNRDWPTKEADLRENPNFKNPNIHRRVDIIISPWKTAGCAVLGWSGGTTFQRDIRSYCRHVKNWKFDSSGVRSRVDGSWVDLEQGETGDMVAKEKRVFQGLGLQYREPWDRCTG</sequence>
<protein>
    <recommendedName>
        <fullName evidence="11">DNA polymerase</fullName>
        <ecNumber evidence="11">2.7.7.7</ecNumber>
    </recommendedName>
</protein>
<name>A0A3E2GZT2_SCYLI</name>
<feature type="non-terminal residue" evidence="14">
    <location>
        <position position="1"/>
    </location>
</feature>
<dbReference type="PROSITE" id="PS00522">
    <property type="entry name" value="DNA_POLYMERASE_X"/>
    <property type="match status" value="1"/>
</dbReference>
<dbReference type="AlphaFoldDB" id="A0A3E2GZT2"/>
<dbReference type="GO" id="GO:0003887">
    <property type="term" value="F:DNA-directed DNA polymerase activity"/>
    <property type="evidence" value="ECO:0007669"/>
    <property type="project" value="UniProtKB-UniRule"/>
</dbReference>
<feature type="domain" description="BRCT" evidence="13">
    <location>
        <begin position="162"/>
        <end position="187"/>
    </location>
</feature>
<evidence type="ECO:0000256" key="2">
    <source>
        <dbReference type="ARBA" id="ARBA00008323"/>
    </source>
</evidence>
<dbReference type="EMBL" id="NCSJ02000248">
    <property type="protein sequence ID" value="RFU26664.1"/>
    <property type="molecule type" value="Genomic_DNA"/>
</dbReference>
<feature type="region of interest" description="Disordered" evidence="12">
    <location>
        <begin position="70"/>
        <end position="89"/>
    </location>
</feature>
<evidence type="ECO:0000256" key="10">
    <source>
        <dbReference type="ARBA" id="ARBA00049244"/>
    </source>
</evidence>
<dbReference type="GO" id="GO:0006303">
    <property type="term" value="P:double-strand break repair via nonhomologous end joining"/>
    <property type="evidence" value="ECO:0007669"/>
    <property type="project" value="TreeGrafter"/>
</dbReference>
<dbReference type="InterPro" id="IPR002054">
    <property type="entry name" value="DNA-dir_DNA_pol_X"/>
</dbReference>
<evidence type="ECO:0000256" key="8">
    <source>
        <dbReference type="ARBA" id="ARBA00023204"/>
    </source>
</evidence>